<evidence type="ECO:0000259" key="6">
    <source>
        <dbReference type="PROSITE" id="PS50893"/>
    </source>
</evidence>
<sequence length="240" mass="26563">MVGPHKLISVQNTETGYGSIKVLNRLSLDVQEGEFLGILGHNGMGKSTLIRLIMGYLPAWSGSVHFRGKDITRLSIHERALLGLGYVPQGRQIFPDLTVEENLLMGLQCNIKSKCKTDVDKILDYFPRLSRLLDRNGGVLSGGEQQLLALARCLIGDPAVVLLDEPTEGIQPNILDEIVDTLLRFKKERSLSLVLVEQNLDFILDLSERVVTLESGRITGAMDPKRLQDPSVVQEYVGLC</sequence>
<protein>
    <submittedName>
        <fullName evidence="7">Urea ABC transporter ATP-binding subunit UrtE</fullName>
    </submittedName>
</protein>
<dbReference type="STRING" id="1685378.AVO44_12240"/>
<dbReference type="GO" id="GO:0005524">
    <property type="term" value="F:ATP binding"/>
    <property type="evidence" value="ECO:0007669"/>
    <property type="project" value="UniProtKB-KW"/>
</dbReference>
<dbReference type="GO" id="GO:0015807">
    <property type="term" value="P:L-amino acid transport"/>
    <property type="evidence" value="ECO:0007669"/>
    <property type="project" value="TreeGrafter"/>
</dbReference>
<dbReference type="AlphaFoldDB" id="A0A0X3TYN7"/>
<keyword evidence="4 7" id="KW-0067">ATP-binding</keyword>
<dbReference type="GO" id="GO:0015658">
    <property type="term" value="F:branched-chain amino acid transmembrane transporter activity"/>
    <property type="evidence" value="ECO:0007669"/>
    <property type="project" value="TreeGrafter"/>
</dbReference>
<dbReference type="InterPro" id="IPR003439">
    <property type="entry name" value="ABC_transporter-like_ATP-bd"/>
</dbReference>
<gene>
    <name evidence="7" type="ORF">AVO44_12240</name>
</gene>
<dbReference type="InterPro" id="IPR017871">
    <property type="entry name" value="ABC_transporter-like_CS"/>
</dbReference>
<evidence type="ECO:0000256" key="4">
    <source>
        <dbReference type="ARBA" id="ARBA00022840"/>
    </source>
</evidence>
<dbReference type="PANTHER" id="PTHR43820:SF4">
    <property type="entry name" value="HIGH-AFFINITY BRANCHED-CHAIN AMINO ACID TRANSPORT ATP-BINDING PROTEIN LIVF"/>
    <property type="match status" value="1"/>
</dbReference>
<organism evidence="7 8">
    <name type="scientific">Ruegeria profundi</name>
    <dbReference type="NCBI Taxonomy" id="1685378"/>
    <lineage>
        <taxon>Bacteria</taxon>
        <taxon>Pseudomonadati</taxon>
        <taxon>Pseudomonadota</taxon>
        <taxon>Alphaproteobacteria</taxon>
        <taxon>Rhodobacterales</taxon>
        <taxon>Roseobacteraceae</taxon>
        <taxon>Ruegeria</taxon>
    </lineage>
</organism>
<evidence type="ECO:0000313" key="8">
    <source>
        <dbReference type="Proteomes" id="UP000053690"/>
    </source>
</evidence>
<dbReference type="EMBL" id="LQBP01000006">
    <property type="protein sequence ID" value="KUJ78480.1"/>
    <property type="molecule type" value="Genomic_DNA"/>
</dbReference>
<comment type="similarity">
    <text evidence="1">Belongs to the ABC transporter superfamily.</text>
</comment>
<dbReference type="Pfam" id="PF00005">
    <property type="entry name" value="ABC_tran"/>
    <property type="match status" value="1"/>
</dbReference>
<dbReference type="PROSITE" id="PS50893">
    <property type="entry name" value="ABC_TRANSPORTER_2"/>
    <property type="match status" value="1"/>
</dbReference>
<dbReference type="InterPro" id="IPR052156">
    <property type="entry name" value="BCAA_Transport_ATP-bd_LivF"/>
</dbReference>
<reference evidence="8" key="1">
    <citation type="submission" date="2015-12" db="EMBL/GenBank/DDBJ databases">
        <authorList>
            <person name="Zhang G."/>
            <person name="Stingl U."/>
        </authorList>
    </citation>
    <scope>NUCLEOTIDE SEQUENCE [LARGE SCALE GENOMIC DNA]</scope>
    <source>
        <strain evidence="8">ZGT108</strain>
    </source>
</reference>
<keyword evidence="8" id="KW-1185">Reference proteome</keyword>
<dbReference type="PROSITE" id="PS00211">
    <property type="entry name" value="ABC_TRANSPORTER_1"/>
    <property type="match status" value="1"/>
</dbReference>
<keyword evidence="5" id="KW-0029">Amino-acid transport</keyword>
<feature type="domain" description="ABC transporter" evidence="6">
    <location>
        <begin position="8"/>
        <end position="240"/>
    </location>
</feature>
<dbReference type="GO" id="GO:0016887">
    <property type="term" value="F:ATP hydrolysis activity"/>
    <property type="evidence" value="ECO:0007669"/>
    <property type="project" value="InterPro"/>
</dbReference>
<comment type="caution">
    <text evidence="7">The sequence shown here is derived from an EMBL/GenBank/DDBJ whole genome shotgun (WGS) entry which is preliminary data.</text>
</comment>
<dbReference type="RefSeq" id="WP_068337386.1">
    <property type="nucleotide sequence ID" value="NZ_LQBP01000006.1"/>
</dbReference>
<dbReference type="SUPFAM" id="SSF52540">
    <property type="entry name" value="P-loop containing nucleoside triphosphate hydrolases"/>
    <property type="match status" value="1"/>
</dbReference>
<keyword evidence="2" id="KW-0813">Transport</keyword>
<evidence type="ECO:0000256" key="1">
    <source>
        <dbReference type="ARBA" id="ARBA00005417"/>
    </source>
</evidence>
<dbReference type="InterPro" id="IPR027417">
    <property type="entry name" value="P-loop_NTPase"/>
</dbReference>
<evidence type="ECO:0000313" key="7">
    <source>
        <dbReference type="EMBL" id="KUJ78480.1"/>
    </source>
</evidence>
<evidence type="ECO:0000256" key="2">
    <source>
        <dbReference type="ARBA" id="ARBA00022448"/>
    </source>
</evidence>
<keyword evidence="3" id="KW-0547">Nucleotide-binding</keyword>
<dbReference type="Proteomes" id="UP000053690">
    <property type="component" value="Unassembled WGS sequence"/>
</dbReference>
<name>A0A0X3TYN7_9RHOB</name>
<dbReference type="InterPro" id="IPR003593">
    <property type="entry name" value="AAA+_ATPase"/>
</dbReference>
<dbReference type="PANTHER" id="PTHR43820">
    <property type="entry name" value="HIGH-AFFINITY BRANCHED-CHAIN AMINO ACID TRANSPORT ATP-BINDING PROTEIN LIVF"/>
    <property type="match status" value="1"/>
</dbReference>
<dbReference type="SMART" id="SM00382">
    <property type="entry name" value="AAA"/>
    <property type="match status" value="1"/>
</dbReference>
<evidence type="ECO:0000256" key="5">
    <source>
        <dbReference type="ARBA" id="ARBA00022970"/>
    </source>
</evidence>
<accession>A0A0X3TYN7</accession>
<dbReference type="CDD" id="cd03224">
    <property type="entry name" value="ABC_TM1139_LivF_branched"/>
    <property type="match status" value="1"/>
</dbReference>
<dbReference type="OrthoDB" id="9806149at2"/>
<evidence type="ECO:0000256" key="3">
    <source>
        <dbReference type="ARBA" id="ARBA00022741"/>
    </source>
</evidence>
<proteinExistence type="inferred from homology"/>
<dbReference type="Gene3D" id="3.40.50.300">
    <property type="entry name" value="P-loop containing nucleotide triphosphate hydrolases"/>
    <property type="match status" value="1"/>
</dbReference>